<evidence type="ECO:0000313" key="1">
    <source>
        <dbReference type="EMBL" id="GIY25421.1"/>
    </source>
</evidence>
<comment type="caution">
    <text evidence="1">The sequence shown here is derived from an EMBL/GenBank/DDBJ whole genome shotgun (WGS) entry which is preliminary data.</text>
</comment>
<dbReference type="Proteomes" id="UP001054837">
    <property type="component" value="Unassembled WGS sequence"/>
</dbReference>
<protein>
    <submittedName>
        <fullName evidence="1">Uncharacterized protein</fullName>
    </submittedName>
</protein>
<name>A0AAV4RYH3_9ARAC</name>
<gene>
    <name evidence="1" type="ORF">CDAR_203661</name>
</gene>
<proteinExistence type="predicted"/>
<accession>A0AAV4RYH3</accession>
<keyword evidence="2" id="KW-1185">Reference proteome</keyword>
<organism evidence="1 2">
    <name type="scientific">Caerostris darwini</name>
    <dbReference type="NCBI Taxonomy" id="1538125"/>
    <lineage>
        <taxon>Eukaryota</taxon>
        <taxon>Metazoa</taxon>
        <taxon>Ecdysozoa</taxon>
        <taxon>Arthropoda</taxon>
        <taxon>Chelicerata</taxon>
        <taxon>Arachnida</taxon>
        <taxon>Araneae</taxon>
        <taxon>Araneomorphae</taxon>
        <taxon>Entelegynae</taxon>
        <taxon>Araneoidea</taxon>
        <taxon>Araneidae</taxon>
        <taxon>Caerostris</taxon>
    </lineage>
</organism>
<dbReference type="EMBL" id="BPLQ01006810">
    <property type="protein sequence ID" value="GIY25421.1"/>
    <property type="molecule type" value="Genomic_DNA"/>
</dbReference>
<reference evidence="1 2" key="1">
    <citation type="submission" date="2021-06" db="EMBL/GenBank/DDBJ databases">
        <title>Caerostris darwini draft genome.</title>
        <authorList>
            <person name="Kono N."/>
            <person name="Arakawa K."/>
        </authorList>
    </citation>
    <scope>NUCLEOTIDE SEQUENCE [LARGE SCALE GENOMIC DNA]</scope>
</reference>
<sequence length="97" mass="10525">MGVDSPLCTGSTPGVSLVPCFYLWEEILFSNGTSTLEFRLAKSVLVEVICSSIIVTPYSIREVSVNPSVVEFLARCVPCACLHFAVYSASLPLSFCR</sequence>
<dbReference type="AlphaFoldDB" id="A0AAV4RYH3"/>
<evidence type="ECO:0000313" key="2">
    <source>
        <dbReference type="Proteomes" id="UP001054837"/>
    </source>
</evidence>